<evidence type="ECO:0000256" key="1">
    <source>
        <dbReference type="SAM" id="MobiDB-lite"/>
    </source>
</evidence>
<comment type="caution">
    <text evidence="2">The sequence shown here is derived from an EMBL/GenBank/DDBJ whole genome shotgun (WGS) entry which is preliminary data.</text>
</comment>
<feature type="region of interest" description="Disordered" evidence="1">
    <location>
        <begin position="1"/>
        <end position="87"/>
    </location>
</feature>
<organism evidence="2 3">
    <name type="scientific">Thalassiosira oceanica</name>
    <name type="common">Marine diatom</name>
    <dbReference type="NCBI Taxonomy" id="159749"/>
    <lineage>
        <taxon>Eukaryota</taxon>
        <taxon>Sar</taxon>
        <taxon>Stramenopiles</taxon>
        <taxon>Ochrophyta</taxon>
        <taxon>Bacillariophyta</taxon>
        <taxon>Coscinodiscophyceae</taxon>
        <taxon>Thalassiosirophycidae</taxon>
        <taxon>Thalassiosirales</taxon>
        <taxon>Thalassiosiraceae</taxon>
        <taxon>Thalassiosira</taxon>
    </lineage>
</organism>
<name>K0ST93_THAOC</name>
<accession>K0ST93</accession>
<dbReference type="EMBL" id="AGNL01011883">
    <property type="protein sequence ID" value="EJK68174.1"/>
    <property type="molecule type" value="Genomic_DNA"/>
</dbReference>
<dbReference type="AlphaFoldDB" id="K0ST93"/>
<feature type="region of interest" description="Disordered" evidence="1">
    <location>
        <begin position="182"/>
        <end position="233"/>
    </location>
</feature>
<protein>
    <submittedName>
        <fullName evidence="2">Uncharacterized protein</fullName>
    </submittedName>
</protein>
<feature type="compositionally biased region" description="Acidic residues" evidence="1">
    <location>
        <begin position="214"/>
        <end position="230"/>
    </location>
</feature>
<sequence>MMPSSLSSPRPRRSQGEGSAVSGSTPGRSPLSAIGNSAFTPPRSDGKENRLQLGTPASVRPSVADDADADGGSGGDEDDSLAPDQLRREVQCEYANLTVCDLVGGFEEIEKHNERASRANQSAEDDISVMSDTSVDTKDDAHKLPVFHVLESCRAAAGKIDAAVDGAARNWMRMSDRRRAEIAQRPTSVRVDDVARAARRKRKRGSGSSGDRADGDESGDEDEDGEENDLQLDCIGRQYTGRRILDERHLLSNE</sequence>
<dbReference type="Proteomes" id="UP000266841">
    <property type="component" value="Unassembled WGS sequence"/>
</dbReference>
<evidence type="ECO:0000313" key="3">
    <source>
        <dbReference type="Proteomes" id="UP000266841"/>
    </source>
</evidence>
<proteinExistence type="predicted"/>
<gene>
    <name evidence="2" type="ORF">THAOC_10671</name>
</gene>
<feature type="compositionally biased region" description="Acidic residues" evidence="1">
    <location>
        <begin position="65"/>
        <end position="81"/>
    </location>
</feature>
<reference evidence="2 3" key="1">
    <citation type="journal article" date="2012" name="Genome Biol.">
        <title>Genome and low-iron response of an oceanic diatom adapted to chronic iron limitation.</title>
        <authorList>
            <person name="Lommer M."/>
            <person name="Specht M."/>
            <person name="Roy A.S."/>
            <person name="Kraemer L."/>
            <person name="Andreson R."/>
            <person name="Gutowska M.A."/>
            <person name="Wolf J."/>
            <person name="Bergner S.V."/>
            <person name="Schilhabel M.B."/>
            <person name="Klostermeier U.C."/>
            <person name="Beiko R.G."/>
            <person name="Rosenstiel P."/>
            <person name="Hippler M."/>
            <person name="Laroche J."/>
        </authorList>
    </citation>
    <scope>NUCLEOTIDE SEQUENCE [LARGE SCALE GENOMIC DNA]</scope>
    <source>
        <strain evidence="2 3">CCMP1005</strain>
    </source>
</reference>
<evidence type="ECO:0000313" key="2">
    <source>
        <dbReference type="EMBL" id="EJK68174.1"/>
    </source>
</evidence>
<keyword evidence="3" id="KW-1185">Reference proteome</keyword>
<feature type="region of interest" description="Disordered" evidence="1">
    <location>
        <begin position="112"/>
        <end position="136"/>
    </location>
</feature>